<dbReference type="Pfam" id="PF12746">
    <property type="entry name" value="GNAT_acetyltran"/>
    <property type="match status" value="1"/>
</dbReference>
<dbReference type="InterPro" id="IPR027365">
    <property type="entry name" value="GNAT_acetyltra_YdfB-like"/>
</dbReference>
<dbReference type="SUPFAM" id="SSF55729">
    <property type="entry name" value="Acyl-CoA N-acyltransferases (Nat)"/>
    <property type="match status" value="1"/>
</dbReference>
<proteinExistence type="predicted"/>
<organism evidence="2 3">
    <name type="scientific">Gracilibacillus xinjiangensis</name>
    <dbReference type="NCBI Taxonomy" id="1193282"/>
    <lineage>
        <taxon>Bacteria</taxon>
        <taxon>Bacillati</taxon>
        <taxon>Bacillota</taxon>
        <taxon>Bacilli</taxon>
        <taxon>Bacillales</taxon>
        <taxon>Bacillaceae</taxon>
        <taxon>Gracilibacillus</taxon>
    </lineage>
</organism>
<dbReference type="PANTHER" id="PTHR31143:SF2">
    <property type="entry name" value="FR47-LIKE DOMAIN-CONTAINING PROTEIN-RELATED"/>
    <property type="match status" value="1"/>
</dbReference>
<dbReference type="Proteomes" id="UP001595882">
    <property type="component" value="Unassembled WGS sequence"/>
</dbReference>
<comment type="caution">
    <text evidence="2">The sequence shown here is derived from an EMBL/GenBank/DDBJ whole genome shotgun (WGS) entry which is preliminary data.</text>
</comment>
<evidence type="ECO:0000313" key="2">
    <source>
        <dbReference type="EMBL" id="MFC4403926.1"/>
    </source>
</evidence>
<evidence type="ECO:0000259" key="1">
    <source>
        <dbReference type="PROSITE" id="PS51186"/>
    </source>
</evidence>
<reference evidence="3" key="1">
    <citation type="journal article" date="2019" name="Int. J. Syst. Evol. Microbiol.">
        <title>The Global Catalogue of Microorganisms (GCM) 10K type strain sequencing project: providing services to taxonomists for standard genome sequencing and annotation.</title>
        <authorList>
            <consortium name="The Broad Institute Genomics Platform"/>
            <consortium name="The Broad Institute Genome Sequencing Center for Infectious Disease"/>
            <person name="Wu L."/>
            <person name="Ma J."/>
        </authorList>
    </citation>
    <scope>NUCLEOTIDE SEQUENCE [LARGE SCALE GENOMIC DNA]</scope>
    <source>
        <strain evidence="3">CCUG 37865</strain>
    </source>
</reference>
<dbReference type="InterPro" id="IPR042573">
    <property type="entry name" value="GNAT_acetyltra_N"/>
</dbReference>
<protein>
    <submittedName>
        <fullName evidence="2">GNAT family N-acetyltransferase</fullName>
        <ecNumber evidence="2">2.3.1.-</ecNumber>
    </submittedName>
</protein>
<evidence type="ECO:0000313" key="3">
    <source>
        <dbReference type="Proteomes" id="UP001595882"/>
    </source>
</evidence>
<keyword evidence="2" id="KW-0012">Acyltransferase</keyword>
<dbReference type="EMBL" id="JBHSDT010000008">
    <property type="protein sequence ID" value="MFC4403926.1"/>
    <property type="molecule type" value="Genomic_DNA"/>
</dbReference>
<sequence length="274" mass="32025">MIVELNKEDFYRCRNLLNRQAHLEPISVIDGINSGRVFVDDKQNPTTGMVWLGNNDGFFFIGNPCNEKFNHYLNPFIDQFIVGEAKKVNLNYIEAIGNSKEWNTTLKELFHMRNYRNWNQRVYIMKNYEYLDNLEPQMETEFTIRRMDKEILSASQITNNDELKAKILESWVTIEDFLQTGIGFCIMDDNQIVSFCFSNFVAGNVHCIAIETKKSYEGRKLAQKAAHAFVKECFNQKKLPYWECTESNKASISVAEKLGFKPYFHYIGFEFSLS</sequence>
<dbReference type="InterPro" id="IPR016181">
    <property type="entry name" value="Acyl_CoA_acyltransferase"/>
</dbReference>
<dbReference type="Gene3D" id="3.40.630.110">
    <property type="entry name" value="GNAT acetyltransferase-like"/>
    <property type="match status" value="1"/>
</dbReference>
<keyword evidence="3" id="KW-1185">Reference proteome</keyword>
<dbReference type="RefSeq" id="WP_390252462.1">
    <property type="nucleotide sequence ID" value="NZ_JBHSDT010000008.1"/>
</dbReference>
<feature type="domain" description="N-acetyltransferase" evidence="1">
    <location>
        <begin position="142"/>
        <end position="274"/>
    </location>
</feature>
<accession>A0ABV8WVM0</accession>
<dbReference type="InterPro" id="IPR000182">
    <property type="entry name" value="GNAT_dom"/>
</dbReference>
<dbReference type="GO" id="GO:0016746">
    <property type="term" value="F:acyltransferase activity"/>
    <property type="evidence" value="ECO:0007669"/>
    <property type="project" value="UniProtKB-KW"/>
</dbReference>
<gene>
    <name evidence="2" type="ORF">ACFOY7_12685</name>
</gene>
<dbReference type="PROSITE" id="PS51186">
    <property type="entry name" value="GNAT"/>
    <property type="match status" value="1"/>
</dbReference>
<dbReference type="EC" id="2.3.1.-" evidence="2"/>
<dbReference type="PANTHER" id="PTHR31143">
    <property type="match status" value="1"/>
</dbReference>
<keyword evidence="2" id="KW-0808">Transferase</keyword>
<dbReference type="Gene3D" id="3.40.630.30">
    <property type="match status" value="1"/>
</dbReference>
<name>A0ABV8WVM0_9BACI</name>